<proteinExistence type="predicted"/>
<evidence type="ECO:0000256" key="3">
    <source>
        <dbReference type="SAM" id="Phobius"/>
    </source>
</evidence>
<evidence type="ECO:0000313" key="5">
    <source>
        <dbReference type="Proteomes" id="UP000199184"/>
    </source>
</evidence>
<accession>A0A1C3XPK4</accession>
<name>A0A1C3XPK4_9BRAD</name>
<keyword evidence="1" id="KW-0175">Coiled coil</keyword>
<dbReference type="AlphaFoldDB" id="A0A1C3XPK4"/>
<organism evidence="4 5">
    <name type="scientific">Bradyrhizobium shewense</name>
    <dbReference type="NCBI Taxonomy" id="1761772"/>
    <lineage>
        <taxon>Bacteria</taxon>
        <taxon>Pseudomonadati</taxon>
        <taxon>Pseudomonadota</taxon>
        <taxon>Alphaproteobacteria</taxon>
        <taxon>Hyphomicrobiales</taxon>
        <taxon>Nitrobacteraceae</taxon>
        <taxon>Bradyrhizobium</taxon>
    </lineage>
</organism>
<reference evidence="5" key="1">
    <citation type="submission" date="2016-08" db="EMBL/GenBank/DDBJ databases">
        <authorList>
            <person name="Varghese N."/>
            <person name="Submissions Spin"/>
        </authorList>
    </citation>
    <scope>NUCLEOTIDE SEQUENCE [LARGE SCALE GENOMIC DNA]</scope>
    <source>
        <strain evidence="5">ERR11</strain>
    </source>
</reference>
<keyword evidence="3" id="KW-0472">Membrane</keyword>
<keyword evidence="3" id="KW-0812">Transmembrane</keyword>
<keyword evidence="5" id="KW-1185">Reference proteome</keyword>
<evidence type="ECO:0000256" key="2">
    <source>
        <dbReference type="SAM" id="MobiDB-lite"/>
    </source>
</evidence>
<feature type="transmembrane region" description="Helical" evidence="3">
    <location>
        <begin position="69"/>
        <end position="89"/>
    </location>
</feature>
<keyword evidence="3" id="KW-1133">Transmembrane helix</keyword>
<evidence type="ECO:0000256" key="1">
    <source>
        <dbReference type="SAM" id="Coils"/>
    </source>
</evidence>
<evidence type="ECO:0000313" key="4">
    <source>
        <dbReference type="EMBL" id="SCB54187.1"/>
    </source>
</evidence>
<gene>
    <name evidence="4" type="ORF">GA0061098_102417</name>
</gene>
<dbReference type="EMBL" id="FMAI01000024">
    <property type="protein sequence ID" value="SCB54187.1"/>
    <property type="molecule type" value="Genomic_DNA"/>
</dbReference>
<feature type="coiled-coil region" evidence="1">
    <location>
        <begin position="162"/>
        <end position="284"/>
    </location>
</feature>
<feature type="region of interest" description="Disordered" evidence="2">
    <location>
        <begin position="402"/>
        <end position="422"/>
    </location>
</feature>
<protein>
    <submittedName>
        <fullName evidence="4">Uncharacterized protein</fullName>
    </submittedName>
</protein>
<dbReference type="Proteomes" id="UP000199184">
    <property type="component" value="Unassembled WGS sequence"/>
</dbReference>
<sequence length="542" mass="59008">MRRPIDTAPRDGEDIWVEDATGVVDLARWSPQAGKWVSKDGAPINAEPTHWYPETEDIDPEGEPLGNPLAAAVILLPAILIGAALLGVFDTFGARTIPEMAQIGGENALRFDQRPEIGAGSQALLQREASGALTYTVPAGMVQPEPGPDRDALHSHARASELDEARRELDEAVQHAHAAKNAADELRQSLQQEQARNAALANEVAEFRREIDARDAGSRKAEDVAAQQREAAQREIAELEQSLQRERENSAVRARQVNAAQAAAASAEQERHEAQSRAAALASELAGMPRRLPMTEAATAEQSPTAGLEIAELRQSLQQEQEKNAVLVTEAKAAQAAGVDADRQRRALEEAQAHAAALESELAEVRREIETRNVQFREAENATRQQRQAAEREISELRQSLKQELSKTEARERDLARRSTHERVLAERANAAPVSPATRSVEVAAPPTDAVKNEAEARLMPRARALLDQGNIGAARIVLELAAEKDIAQASFMLAETYDPAVLSAWGTYGTRGEAAKARELYAKAYRGGIREAKERLDALRP</sequence>